<reference evidence="4 5" key="1">
    <citation type="submission" date="2024-09" db="EMBL/GenBank/DDBJ databases">
        <title>Nodulacao em especies de Leguminosae Basais da Amazonia e Caracterizacao dos Rizobios e Bacterias Associadas aos Nodulos.</title>
        <authorList>
            <person name="Jambeiro I.C.A."/>
            <person name="Lopes I.S."/>
            <person name="Aguiar E.R.G.R."/>
            <person name="Santos A.F.J."/>
            <person name="Dos Santos J.M.F."/>
            <person name="Gross E."/>
        </authorList>
    </citation>
    <scope>NUCLEOTIDE SEQUENCE [LARGE SCALE GENOMIC DNA]</scope>
    <source>
        <strain evidence="4 5">BRUESC1165</strain>
    </source>
</reference>
<dbReference type="PRINTS" id="PR00313">
    <property type="entry name" value="CABNDNGRPT"/>
</dbReference>
<dbReference type="EMBL" id="JBHOMY010000003">
    <property type="protein sequence ID" value="MFC1455443.1"/>
    <property type="molecule type" value="Genomic_DNA"/>
</dbReference>
<dbReference type="RefSeq" id="WP_246520283.1">
    <property type="nucleotide sequence ID" value="NZ_JAFBID010000009.1"/>
</dbReference>
<keyword evidence="2" id="KW-0964">Secreted</keyword>
<dbReference type="InterPro" id="IPR011049">
    <property type="entry name" value="Serralysin-like_metalloprot_C"/>
</dbReference>
<evidence type="ECO:0008006" key="6">
    <source>
        <dbReference type="Google" id="ProtNLM"/>
    </source>
</evidence>
<feature type="region of interest" description="Disordered" evidence="3">
    <location>
        <begin position="178"/>
        <end position="215"/>
    </location>
</feature>
<comment type="caution">
    <text evidence="4">The sequence shown here is derived from an EMBL/GenBank/DDBJ whole genome shotgun (WGS) entry which is preliminary data.</text>
</comment>
<protein>
    <recommendedName>
        <fullName evidence="6">Hemolysin-type calcium-binding repeat-containing protein</fullName>
    </recommendedName>
</protein>
<dbReference type="InterPro" id="IPR018511">
    <property type="entry name" value="Hemolysin-typ_Ca-bd_CS"/>
</dbReference>
<accession>A0ABV6Y2E0</accession>
<comment type="subcellular location">
    <subcellularLocation>
        <location evidence="1">Secreted</location>
    </subcellularLocation>
</comment>
<evidence type="ECO:0000313" key="5">
    <source>
        <dbReference type="Proteomes" id="UP001593940"/>
    </source>
</evidence>
<gene>
    <name evidence="4" type="ORF">ACETIH_01515</name>
</gene>
<dbReference type="InterPro" id="IPR050557">
    <property type="entry name" value="RTX_toxin/Mannuronan_C5-epim"/>
</dbReference>
<evidence type="ECO:0000313" key="4">
    <source>
        <dbReference type="EMBL" id="MFC1455443.1"/>
    </source>
</evidence>
<name>A0ABV6Y2E0_9HYPH</name>
<dbReference type="SUPFAM" id="SSF51120">
    <property type="entry name" value="beta-Roll"/>
    <property type="match status" value="1"/>
</dbReference>
<dbReference type="PANTHER" id="PTHR38340:SF1">
    <property type="entry name" value="S-LAYER PROTEIN"/>
    <property type="match status" value="1"/>
</dbReference>
<sequence length="263" mass="28155">MPTVIAIEAKPVEFRGIDTGFLHLYLVKTVTDDQGRVISEKVIRGTAGSNGDLETLVDADLATSVDRRGSDTPEERSREVLDLGTRDANDVWKIMVQHAINIEKADLDYSIDIFREAPGGDLNSNSVVASVLHSVGLNLTTSFPDGVRRSDAPLYGQLQYMSVDDALSGTGSNDRIMGGIGNDRLSGGRGNDTLSGESGNDRIYGSSGDDRLSGGSGDDRLYGGWGADSFRGGDGKDAFVFYCKATETNIDTIRDFSIADDTI</sequence>
<dbReference type="InterPro" id="IPR001343">
    <property type="entry name" value="Hemolysn_Ca-bd"/>
</dbReference>
<organism evidence="4 5">
    <name type="scientific">Microvirga arabica</name>
    <dbReference type="NCBI Taxonomy" id="1128671"/>
    <lineage>
        <taxon>Bacteria</taxon>
        <taxon>Pseudomonadati</taxon>
        <taxon>Pseudomonadota</taxon>
        <taxon>Alphaproteobacteria</taxon>
        <taxon>Hyphomicrobiales</taxon>
        <taxon>Methylobacteriaceae</taxon>
        <taxon>Microvirga</taxon>
    </lineage>
</organism>
<evidence type="ECO:0000256" key="2">
    <source>
        <dbReference type="ARBA" id="ARBA00022525"/>
    </source>
</evidence>
<dbReference type="Gene3D" id="2.150.10.10">
    <property type="entry name" value="Serralysin-like metalloprotease, C-terminal"/>
    <property type="match status" value="2"/>
</dbReference>
<dbReference type="PROSITE" id="PS00330">
    <property type="entry name" value="HEMOLYSIN_CALCIUM"/>
    <property type="match status" value="2"/>
</dbReference>
<proteinExistence type="predicted"/>
<evidence type="ECO:0000256" key="1">
    <source>
        <dbReference type="ARBA" id="ARBA00004613"/>
    </source>
</evidence>
<dbReference type="Proteomes" id="UP001593940">
    <property type="component" value="Unassembled WGS sequence"/>
</dbReference>
<keyword evidence="5" id="KW-1185">Reference proteome</keyword>
<dbReference type="PANTHER" id="PTHR38340">
    <property type="entry name" value="S-LAYER PROTEIN"/>
    <property type="match status" value="1"/>
</dbReference>
<evidence type="ECO:0000256" key="3">
    <source>
        <dbReference type="SAM" id="MobiDB-lite"/>
    </source>
</evidence>
<dbReference type="Pfam" id="PF00353">
    <property type="entry name" value="HemolysinCabind"/>
    <property type="match status" value="2"/>
</dbReference>